<organism evidence="1 2">
    <name type="scientific">Agromyces seonyuensis</name>
    <dbReference type="NCBI Taxonomy" id="2662446"/>
    <lineage>
        <taxon>Bacteria</taxon>
        <taxon>Bacillati</taxon>
        <taxon>Actinomycetota</taxon>
        <taxon>Actinomycetes</taxon>
        <taxon>Micrococcales</taxon>
        <taxon>Microbacteriaceae</taxon>
        <taxon>Agromyces</taxon>
    </lineage>
</organism>
<name>A0A6I4P8W4_9MICO</name>
<comment type="caution">
    <text evidence="1">The sequence shown here is derived from an EMBL/GenBank/DDBJ whole genome shotgun (WGS) entry which is preliminary data.</text>
</comment>
<evidence type="ECO:0000313" key="2">
    <source>
        <dbReference type="Proteomes" id="UP000438182"/>
    </source>
</evidence>
<reference evidence="1 2" key="1">
    <citation type="submission" date="2019-12" db="EMBL/GenBank/DDBJ databases">
        <authorList>
            <person name="Kim Y.S."/>
        </authorList>
    </citation>
    <scope>NUCLEOTIDE SEQUENCE [LARGE SCALE GENOMIC DNA]</scope>
    <source>
        <strain evidence="1 2">MMS17-SY077</strain>
    </source>
</reference>
<proteinExistence type="predicted"/>
<dbReference type="EMBL" id="WSTA01000168">
    <property type="protein sequence ID" value="MWC00448.1"/>
    <property type="molecule type" value="Genomic_DNA"/>
</dbReference>
<protein>
    <submittedName>
        <fullName evidence="1">Uncharacterized protein</fullName>
    </submittedName>
</protein>
<dbReference type="Proteomes" id="UP000438182">
    <property type="component" value="Unassembled WGS sequence"/>
</dbReference>
<evidence type="ECO:0000313" key="1">
    <source>
        <dbReference type="EMBL" id="MWC00448.1"/>
    </source>
</evidence>
<dbReference type="AlphaFoldDB" id="A0A6I4P8W4"/>
<accession>A0A6I4P8W4</accession>
<feature type="non-terminal residue" evidence="1">
    <location>
        <position position="91"/>
    </location>
</feature>
<sequence>MDAAARRLGDLEAAMARAVEGDLDGALRRLQDPRSAADPDLRSPLARAEVGVLEVLVLTWSGDFAAAQRRLLAAAADGPLALPLAGLGVAL</sequence>
<keyword evidence="2" id="KW-1185">Reference proteome</keyword>
<gene>
    <name evidence="1" type="ORF">GB864_18080</name>
</gene>
<dbReference type="RefSeq" id="WP_160427058.1">
    <property type="nucleotide sequence ID" value="NZ_WSTA01000168.1"/>
</dbReference>